<evidence type="ECO:0000313" key="1">
    <source>
        <dbReference type="EMBL" id="BDV29374.1"/>
    </source>
</evidence>
<dbReference type="Proteomes" id="UP001317779">
    <property type="component" value="Chromosome"/>
</dbReference>
<reference evidence="1 2" key="1">
    <citation type="submission" date="2022-12" db="EMBL/GenBank/DDBJ databases">
        <title>Microbacterium terricola strain KV-448 chromosome, complete genome.</title>
        <authorList>
            <person name="Oshima T."/>
            <person name="Moriya T."/>
            <person name="Bessho Y."/>
        </authorList>
    </citation>
    <scope>NUCLEOTIDE SEQUENCE [LARGE SCALE GENOMIC DNA]</scope>
    <source>
        <strain evidence="1 2">KV-448</strain>
    </source>
</reference>
<dbReference type="EMBL" id="AP027141">
    <property type="protein sequence ID" value="BDV29374.1"/>
    <property type="molecule type" value="Genomic_DNA"/>
</dbReference>
<accession>A0ABM8DUQ9</accession>
<sequence length="166" mass="18786">MLADIPAPQRQVLLGDGYWDELPGVGNHPPPVLMPVRYGEEGIQRVAAEVEEVYGALPAVPHASNSTEVPLFAQSSLAAVKHGAFEEEQEWRLVLQSQHMRAEYRTDRRSTLVPYYSLSFPREAVREIWIGPDMHEGAEASLKRFLADHFHNQNIDVRLSDAPYRQ</sequence>
<organism evidence="1 2">
    <name type="scientific">Microbacterium terricola</name>
    <dbReference type="NCBI Taxonomy" id="344163"/>
    <lineage>
        <taxon>Bacteria</taxon>
        <taxon>Bacillati</taxon>
        <taxon>Actinomycetota</taxon>
        <taxon>Actinomycetes</taxon>
        <taxon>Micrococcales</taxon>
        <taxon>Microbacteriaceae</taxon>
        <taxon>Microbacterium</taxon>
    </lineage>
</organism>
<name>A0ABM8DUQ9_9MICO</name>
<evidence type="ECO:0008006" key="3">
    <source>
        <dbReference type="Google" id="ProtNLM"/>
    </source>
</evidence>
<keyword evidence="2" id="KW-1185">Reference proteome</keyword>
<gene>
    <name evidence="1" type="ORF">Microterr_00340</name>
</gene>
<evidence type="ECO:0000313" key="2">
    <source>
        <dbReference type="Proteomes" id="UP001317779"/>
    </source>
</evidence>
<protein>
    <recommendedName>
        <fullName evidence="3">DUF1795 domain-containing protein</fullName>
    </recommendedName>
</protein>
<proteinExistence type="predicted"/>